<feature type="transmembrane region" description="Helical" evidence="7">
    <location>
        <begin position="63"/>
        <end position="84"/>
    </location>
</feature>
<name>A0ABR1NP28_DIAER</name>
<keyword evidence="3 7" id="KW-1133">Transmembrane helix</keyword>
<feature type="region of interest" description="Disordered" evidence="6">
    <location>
        <begin position="313"/>
        <end position="358"/>
    </location>
</feature>
<sequence>MADSNDPQSPGMPLFPDPVNPDDLGRGPVVIGVTWTFNALALIVVAIRFWVRIAVTKVLAVEDWLMLAAVILNTVFEAFITIAFENGFGKHDRDLTFDQLVAAAKWTWLATTPGLLCSILARTSIAILLVRIFGTKTSLKWFLIVITTLQVVGSVLVIILSWVQVRPIEGTWNPLIEAERMSGDVLTRTGNVVGALSALGDLTCVLFPVLVVWKLNMPLHRKAGLCVLLALSLFTMGVSIANAVTAAAVGGNSEDAMYNTSYTLMCAGIEQEFVIMMGCAPTLSSIRKLKRQIPSVFSISESIRKLVSSRGTGYEMQDSNGLGHSSERIYTSESGPKGSSSARGSSRNREVYQLQQNV</sequence>
<dbReference type="InterPro" id="IPR052337">
    <property type="entry name" value="SAT4-like"/>
</dbReference>
<evidence type="ECO:0000256" key="1">
    <source>
        <dbReference type="ARBA" id="ARBA00004141"/>
    </source>
</evidence>
<dbReference type="PANTHER" id="PTHR33048">
    <property type="entry name" value="PTH11-LIKE INTEGRAL MEMBRANE PROTEIN (AFU_ORTHOLOGUE AFUA_5G11245)"/>
    <property type="match status" value="1"/>
</dbReference>
<dbReference type="Pfam" id="PF20684">
    <property type="entry name" value="Fung_rhodopsin"/>
    <property type="match status" value="1"/>
</dbReference>
<accession>A0ABR1NP28</accession>
<evidence type="ECO:0000313" key="10">
    <source>
        <dbReference type="Proteomes" id="UP001430848"/>
    </source>
</evidence>
<dbReference type="PANTHER" id="PTHR33048:SF47">
    <property type="entry name" value="INTEGRAL MEMBRANE PROTEIN-RELATED"/>
    <property type="match status" value="1"/>
</dbReference>
<evidence type="ECO:0000313" key="9">
    <source>
        <dbReference type="EMBL" id="KAK7709287.1"/>
    </source>
</evidence>
<evidence type="ECO:0000256" key="7">
    <source>
        <dbReference type="SAM" id="Phobius"/>
    </source>
</evidence>
<feature type="transmembrane region" description="Helical" evidence="7">
    <location>
        <begin position="141"/>
        <end position="163"/>
    </location>
</feature>
<feature type="transmembrane region" description="Helical" evidence="7">
    <location>
        <begin position="29"/>
        <end position="51"/>
    </location>
</feature>
<feature type="transmembrane region" description="Helical" evidence="7">
    <location>
        <begin position="192"/>
        <end position="213"/>
    </location>
</feature>
<dbReference type="EMBL" id="JAKNSF020000171">
    <property type="protein sequence ID" value="KAK7709287.1"/>
    <property type="molecule type" value="Genomic_DNA"/>
</dbReference>
<feature type="transmembrane region" description="Helical" evidence="7">
    <location>
        <begin position="225"/>
        <end position="250"/>
    </location>
</feature>
<dbReference type="InterPro" id="IPR049326">
    <property type="entry name" value="Rhodopsin_dom_fungi"/>
</dbReference>
<evidence type="ECO:0000256" key="4">
    <source>
        <dbReference type="ARBA" id="ARBA00023136"/>
    </source>
</evidence>
<reference evidence="9 10" key="1">
    <citation type="submission" date="2024-02" db="EMBL/GenBank/DDBJ databases">
        <title>De novo assembly and annotation of 12 fungi associated with fruit tree decline syndrome in Ontario, Canada.</title>
        <authorList>
            <person name="Sulman M."/>
            <person name="Ellouze W."/>
            <person name="Ilyukhin E."/>
        </authorList>
    </citation>
    <scope>NUCLEOTIDE SEQUENCE [LARGE SCALE GENOMIC DNA]</scope>
    <source>
        <strain evidence="9 10">M169</strain>
    </source>
</reference>
<dbReference type="Proteomes" id="UP001430848">
    <property type="component" value="Unassembled WGS sequence"/>
</dbReference>
<comment type="subcellular location">
    <subcellularLocation>
        <location evidence="1">Membrane</location>
        <topology evidence="1">Multi-pass membrane protein</topology>
    </subcellularLocation>
</comment>
<proteinExistence type="inferred from homology"/>
<feature type="compositionally biased region" description="Low complexity" evidence="6">
    <location>
        <begin position="334"/>
        <end position="345"/>
    </location>
</feature>
<keyword evidence="10" id="KW-1185">Reference proteome</keyword>
<keyword evidence="2 7" id="KW-0812">Transmembrane</keyword>
<keyword evidence="4 7" id="KW-0472">Membrane</keyword>
<evidence type="ECO:0000256" key="2">
    <source>
        <dbReference type="ARBA" id="ARBA00022692"/>
    </source>
</evidence>
<evidence type="ECO:0000259" key="8">
    <source>
        <dbReference type="Pfam" id="PF20684"/>
    </source>
</evidence>
<feature type="compositionally biased region" description="Polar residues" evidence="6">
    <location>
        <begin position="317"/>
        <end position="333"/>
    </location>
</feature>
<protein>
    <recommendedName>
        <fullName evidence="8">Rhodopsin domain-containing protein</fullName>
    </recommendedName>
</protein>
<evidence type="ECO:0000256" key="3">
    <source>
        <dbReference type="ARBA" id="ARBA00022989"/>
    </source>
</evidence>
<organism evidence="9 10">
    <name type="scientific">Diaporthe eres</name>
    <name type="common">Phomopsis oblonga</name>
    <dbReference type="NCBI Taxonomy" id="83184"/>
    <lineage>
        <taxon>Eukaryota</taxon>
        <taxon>Fungi</taxon>
        <taxon>Dikarya</taxon>
        <taxon>Ascomycota</taxon>
        <taxon>Pezizomycotina</taxon>
        <taxon>Sordariomycetes</taxon>
        <taxon>Sordariomycetidae</taxon>
        <taxon>Diaporthales</taxon>
        <taxon>Diaporthaceae</taxon>
        <taxon>Diaporthe</taxon>
        <taxon>Diaporthe eres species complex</taxon>
    </lineage>
</organism>
<comment type="caution">
    <text evidence="9">The sequence shown here is derived from an EMBL/GenBank/DDBJ whole genome shotgun (WGS) entry which is preliminary data.</text>
</comment>
<evidence type="ECO:0000256" key="5">
    <source>
        <dbReference type="ARBA" id="ARBA00038359"/>
    </source>
</evidence>
<evidence type="ECO:0000256" key="6">
    <source>
        <dbReference type="SAM" id="MobiDB-lite"/>
    </source>
</evidence>
<feature type="transmembrane region" description="Helical" evidence="7">
    <location>
        <begin position="106"/>
        <end position="129"/>
    </location>
</feature>
<gene>
    <name evidence="9" type="ORF">SLS63_013255</name>
</gene>
<comment type="similarity">
    <text evidence="5">Belongs to the SAT4 family.</text>
</comment>
<feature type="domain" description="Rhodopsin" evidence="8">
    <location>
        <begin position="47"/>
        <end position="286"/>
    </location>
</feature>